<sequence>MYVDPIRPEPIPRAAERAGKRVACALQEMVGGIAELLAMEERAWASATFSGARHTVTLRFHGTDDCETADRFIEALPEHEFALPGLLVADAQVRAVTYDSLPGPVMTVEAELLVLNED</sequence>
<dbReference type="RefSeq" id="WP_229658130.1">
    <property type="nucleotide sequence ID" value="NZ_BMID01000001.1"/>
</dbReference>
<evidence type="ECO:0000313" key="1">
    <source>
        <dbReference type="EMBL" id="GGA06379.1"/>
    </source>
</evidence>
<reference evidence="2" key="1">
    <citation type="journal article" date="2019" name="Int. J. Syst. Evol. Microbiol.">
        <title>The Global Catalogue of Microorganisms (GCM) 10K type strain sequencing project: providing services to taxonomists for standard genome sequencing and annotation.</title>
        <authorList>
            <consortium name="The Broad Institute Genomics Platform"/>
            <consortium name="The Broad Institute Genome Sequencing Center for Infectious Disease"/>
            <person name="Wu L."/>
            <person name="Ma J."/>
        </authorList>
    </citation>
    <scope>NUCLEOTIDE SEQUENCE [LARGE SCALE GENOMIC DNA]</scope>
    <source>
        <strain evidence="2">CGMCC 1.15297</strain>
    </source>
</reference>
<dbReference type="Proteomes" id="UP000603317">
    <property type="component" value="Unassembled WGS sequence"/>
</dbReference>
<proteinExistence type="predicted"/>
<name>A0ABQ1FDM7_9SPHN</name>
<accession>A0ABQ1FDM7</accession>
<comment type="caution">
    <text evidence="1">The sequence shown here is derived from an EMBL/GenBank/DDBJ whole genome shotgun (WGS) entry which is preliminary data.</text>
</comment>
<gene>
    <name evidence="1" type="ORF">GCM10010923_15290</name>
</gene>
<organism evidence="1 2">
    <name type="scientific">Blastomonas marina</name>
    <dbReference type="NCBI Taxonomy" id="1867408"/>
    <lineage>
        <taxon>Bacteria</taxon>
        <taxon>Pseudomonadati</taxon>
        <taxon>Pseudomonadota</taxon>
        <taxon>Alphaproteobacteria</taxon>
        <taxon>Sphingomonadales</taxon>
        <taxon>Sphingomonadaceae</taxon>
        <taxon>Blastomonas</taxon>
    </lineage>
</organism>
<evidence type="ECO:0000313" key="2">
    <source>
        <dbReference type="Proteomes" id="UP000603317"/>
    </source>
</evidence>
<dbReference type="EMBL" id="BMID01000001">
    <property type="protein sequence ID" value="GGA06379.1"/>
    <property type="molecule type" value="Genomic_DNA"/>
</dbReference>
<protein>
    <submittedName>
        <fullName evidence="1">Uncharacterized protein</fullName>
    </submittedName>
</protein>
<keyword evidence="2" id="KW-1185">Reference proteome</keyword>